<evidence type="ECO:0000256" key="8">
    <source>
        <dbReference type="PROSITE-ProRule" id="PRU01360"/>
    </source>
</evidence>
<keyword evidence="3 8" id="KW-1134">Transmembrane beta strand</keyword>
<dbReference type="Gene3D" id="2.170.130.10">
    <property type="entry name" value="TonB-dependent receptor, plug domain"/>
    <property type="match status" value="1"/>
</dbReference>
<keyword evidence="5 9" id="KW-0798">TonB box</keyword>
<comment type="similarity">
    <text evidence="8 9">Belongs to the TonB-dependent receptor family.</text>
</comment>
<reference evidence="12 13" key="1">
    <citation type="journal article" date="2021" name="Int. J. Syst. Evol. Microbiol.">
        <title>Steroidobacter gossypii sp. nov., isolated from soil of cotton cropping field.</title>
        <authorList>
            <person name="Huang R."/>
            <person name="Yang S."/>
            <person name="Zhen C."/>
            <person name="Liu W."/>
        </authorList>
    </citation>
    <scope>NUCLEOTIDE SEQUENCE [LARGE SCALE GENOMIC DNA]</scope>
    <source>
        <strain evidence="12 13">S1-65</strain>
    </source>
</reference>
<dbReference type="InterPro" id="IPR039426">
    <property type="entry name" value="TonB-dep_rcpt-like"/>
</dbReference>
<dbReference type="Pfam" id="PF07715">
    <property type="entry name" value="Plug"/>
    <property type="match status" value="1"/>
</dbReference>
<dbReference type="InterPro" id="IPR012910">
    <property type="entry name" value="Plug_dom"/>
</dbReference>
<dbReference type="RefSeq" id="WP_203169076.1">
    <property type="nucleotide sequence ID" value="NZ_JAEVLS010000004.1"/>
</dbReference>
<evidence type="ECO:0000256" key="2">
    <source>
        <dbReference type="ARBA" id="ARBA00022448"/>
    </source>
</evidence>
<keyword evidence="12" id="KW-0675">Receptor</keyword>
<dbReference type="PANTHER" id="PTHR40980">
    <property type="entry name" value="PLUG DOMAIN-CONTAINING PROTEIN"/>
    <property type="match status" value="1"/>
</dbReference>
<feature type="domain" description="TonB-dependent receptor plug" evidence="11">
    <location>
        <begin position="45"/>
        <end position="152"/>
    </location>
</feature>
<evidence type="ECO:0000256" key="5">
    <source>
        <dbReference type="ARBA" id="ARBA00023077"/>
    </source>
</evidence>
<keyword evidence="7 8" id="KW-0998">Cell outer membrane</keyword>
<protein>
    <submittedName>
        <fullName evidence="12">TonB-dependent receptor</fullName>
    </submittedName>
</protein>
<evidence type="ECO:0000256" key="7">
    <source>
        <dbReference type="ARBA" id="ARBA00023237"/>
    </source>
</evidence>
<dbReference type="NCBIfam" id="TIGR01782">
    <property type="entry name" value="TonB-Xanth-Caul"/>
    <property type="match status" value="1"/>
</dbReference>
<sequence length="937" mass="103900">MNRGISRTGVSVLSLCLGGVAAAQNVEEVIVTGFRESLEVALEAKRDSVNFTDSISAEDVGKLPDNNLAEALQRVPGVQISRTNGEGQQISIRGLGPSFARVLFDGMPISAASEGSVDQQARNREFDFDLLPSEIFSTLQVSKTPRASLVEGGLSGTIDLRTPRPFDYNDFQASYQLQAAYQSTSEEVDPRGSFLISKNWNDRFGALLSVSTSQRTFRTDGWSSQGWTSGRVPGNEIGRPYDAGFTWNLPSVFASPANQAPDFINESGLTNAQLSRTQVPRLGRPEVQIGDRDRIGGTLALQWAPTDALQFNLDVIYAKLESDFDRYANNLLVRNTTSNTDNETGFGYITPSNFSVDGNNTLTSGSLLNAKFWSENRLFQQESDFKHVGLGGSWQIADQVHLSAKASKAESDFRWRMTTYLFLSEPGQVDLQVRDGIPVITPHLDLANSSNWRFNTVRVQPRTREEENENLALDLTLGDDERNIRIGALANKYFRERLTYSSSVGFDQGTALTPFGYTGGAALRDFDITDFSEVVPVNYGEHFDDPAGYNRWIVSDLRAFSRMMDPGVLDANANLDFQNSGSFEEDNLSAYIEANAAFQVWDRTLRVNAGLRYVKTEHEMQGFIRLATTPAPATNLFGIRKDDYGRNTIDGEYSEFLPSLNLAYEVSDTVLARFSISQTMTRPNPNDLQPFTGISTAGVVSQGNQNLQPYLADQLDGGVEWYFSEGAVLGGNVFYKEITGFVERVIAPQPFRNAGIPLDTITDPTILALLPNGLDTILLFNTPVNVDDVTYLKGAELLYQQRLDNLLNGLGVTLNYTRLDSGSQVIVGLAKTNYNAVVYYEQDRFATRLSYNYRDDYVECEENCGSTSPEAGFRYQGGYLDLNSSVNFSALGQDLTLSLEVLNLLDEEEYSFYGYRNRANTLNRPGRQYILGIRGQF</sequence>
<feature type="domain" description="TonB-dependent receptor-like beta-barrel" evidence="10">
    <location>
        <begin position="450"/>
        <end position="904"/>
    </location>
</feature>
<evidence type="ECO:0000256" key="4">
    <source>
        <dbReference type="ARBA" id="ARBA00022692"/>
    </source>
</evidence>
<evidence type="ECO:0000256" key="3">
    <source>
        <dbReference type="ARBA" id="ARBA00022452"/>
    </source>
</evidence>
<evidence type="ECO:0000313" key="12">
    <source>
        <dbReference type="EMBL" id="MBM0106965.1"/>
    </source>
</evidence>
<keyword evidence="4 8" id="KW-0812">Transmembrane</keyword>
<dbReference type="SUPFAM" id="SSF56935">
    <property type="entry name" value="Porins"/>
    <property type="match status" value="1"/>
</dbReference>
<evidence type="ECO:0000256" key="9">
    <source>
        <dbReference type="RuleBase" id="RU003357"/>
    </source>
</evidence>
<gene>
    <name evidence="12" type="ORF">JM946_19690</name>
</gene>
<dbReference type="Pfam" id="PF00593">
    <property type="entry name" value="TonB_dep_Rec_b-barrel"/>
    <property type="match status" value="1"/>
</dbReference>
<organism evidence="12 13">
    <name type="scientific">Steroidobacter gossypii</name>
    <dbReference type="NCBI Taxonomy" id="2805490"/>
    <lineage>
        <taxon>Bacteria</taxon>
        <taxon>Pseudomonadati</taxon>
        <taxon>Pseudomonadota</taxon>
        <taxon>Gammaproteobacteria</taxon>
        <taxon>Steroidobacterales</taxon>
        <taxon>Steroidobacteraceae</taxon>
        <taxon>Steroidobacter</taxon>
    </lineage>
</organism>
<proteinExistence type="inferred from homology"/>
<dbReference type="InterPro" id="IPR037066">
    <property type="entry name" value="Plug_dom_sf"/>
</dbReference>
<evidence type="ECO:0000259" key="10">
    <source>
        <dbReference type="Pfam" id="PF00593"/>
    </source>
</evidence>
<dbReference type="PANTHER" id="PTHR40980:SF3">
    <property type="entry name" value="TONB-DEPENDENT RECEPTOR-LIKE BETA-BARREL DOMAIN-CONTAINING PROTEIN"/>
    <property type="match status" value="1"/>
</dbReference>
<dbReference type="InterPro" id="IPR000531">
    <property type="entry name" value="Beta-barrel_TonB"/>
</dbReference>
<keyword evidence="13" id="KW-1185">Reference proteome</keyword>
<name>A0ABS1X162_9GAMM</name>
<comment type="caution">
    <text evidence="12">The sequence shown here is derived from an EMBL/GenBank/DDBJ whole genome shotgun (WGS) entry which is preliminary data.</text>
</comment>
<dbReference type="Gene3D" id="2.40.170.20">
    <property type="entry name" value="TonB-dependent receptor, beta-barrel domain"/>
    <property type="match status" value="1"/>
</dbReference>
<dbReference type="InterPro" id="IPR036942">
    <property type="entry name" value="Beta-barrel_TonB_sf"/>
</dbReference>
<evidence type="ECO:0000256" key="1">
    <source>
        <dbReference type="ARBA" id="ARBA00004571"/>
    </source>
</evidence>
<accession>A0ABS1X162</accession>
<dbReference type="PROSITE" id="PS52016">
    <property type="entry name" value="TONB_DEPENDENT_REC_3"/>
    <property type="match status" value="1"/>
</dbReference>
<comment type="subcellular location">
    <subcellularLocation>
        <location evidence="1 8">Cell outer membrane</location>
        <topology evidence="1 8">Multi-pass membrane protein</topology>
    </subcellularLocation>
</comment>
<evidence type="ECO:0000259" key="11">
    <source>
        <dbReference type="Pfam" id="PF07715"/>
    </source>
</evidence>
<dbReference type="InterPro" id="IPR010104">
    <property type="entry name" value="TonB_rcpt_bac"/>
</dbReference>
<evidence type="ECO:0000256" key="6">
    <source>
        <dbReference type="ARBA" id="ARBA00023136"/>
    </source>
</evidence>
<keyword evidence="6 8" id="KW-0472">Membrane</keyword>
<keyword evidence="2 8" id="KW-0813">Transport</keyword>
<evidence type="ECO:0000313" key="13">
    <source>
        <dbReference type="Proteomes" id="UP000661077"/>
    </source>
</evidence>
<dbReference type="EMBL" id="JAEVLS010000004">
    <property type="protein sequence ID" value="MBM0106965.1"/>
    <property type="molecule type" value="Genomic_DNA"/>
</dbReference>
<dbReference type="Proteomes" id="UP000661077">
    <property type="component" value="Unassembled WGS sequence"/>
</dbReference>
<dbReference type="CDD" id="cd01347">
    <property type="entry name" value="ligand_gated_channel"/>
    <property type="match status" value="1"/>
</dbReference>